<gene>
    <name evidence="3" type="ORF">FL583_36855</name>
</gene>
<accession>A0A545AFC2</accession>
<keyword evidence="4" id="KW-1185">Reference proteome</keyword>
<evidence type="ECO:0000313" key="4">
    <source>
        <dbReference type="Proteomes" id="UP000317982"/>
    </source>
</evidence>
<sequence length="305" mass="32725">MSGVEHYSIGELSRRTGLTVKAIRFYADRGIVPPTGRNAAGHRIYDSAAAARLELVRALRDLGIDLATIRRVLAREVTVGDVAGAHAAALDVQIRALVVRRAVLTAIADSEVSDVTRLAALSENERQRLVDEFLGSVFSGLDRDPAFAGMRRSLTPARPDDPSPAQASAWAELVELAGDPDFRARMRRLAEQHAADRAGGGIPRPEAVAVVRAVLPAKPEAPPAAGPILDEVVRAYARAVGEPDGPALRERLASRLALADDPRRTRYEHLLAIVNGWPADPDDGDVVTWCREALDAVGQNGTRIS</sequence>
<dbReference type="EMBL" id="VIRS01000049">
    <property type="protein sequence ID" value="TQS40009.1"/>
    <property type="molecule type" value="Genomic_DNA"/>
</dbReference>
<dbReference type="AlphaFoldDB" id="A0A545AFC2"/>
<keyword evidence="1" id="KW-0238">DNA-binding</keyword>
<dbReference type="PRINTS" id="PR00040">
    <property type="entry name" value="HTHMERR"/>
</dbReference>
<dbReference type="Proteomes" id="UP000317982">
    <property type="component" value="Unassembled WGS sequence"/>
</dbReference>
<evidence type="ECO:0000256" key="1">
    <source>
        <dbReference type="ARBA" id="ARBA00023125"/>
    </source>
</evidence>
<dbReference type="InterPro" id="IPR047057">
    <property type="entry name" value="MerR_fam"/>
</dbReference>
<dbReference type="GO" id="GO:0003700">
    <property type="term" value="F:DNA-binding transcription factor activity"/>
    <property type="evidence" value="ECO:0007669"/>
    <property type="project" value="InterPro"/>
</dbReference>
<organism evidence="3 4">
    <name type="scientific">Cryptosporangium phraense</name>
    <dbReference type="NCBI Taxonomy" id="2593070"/>
    <lineage>
        <taxon>Bacteria</taxon>
        <taxon>Bacillati</taxon>
        <taxon>Actinomycetota</taxon>
        <taxon>Actinomycetes</taxon>
        <taxon>Cryptosporangiales</taxon>
        <taxon>Cryptosporangiaceae</taxon>
        <taxon>Cryptosporangium</taxon>
    </lineage>
</organism>
<proteinExistence type="predicted"/>
<dbReference type="GO" id="GO:0003677">
    <property type="term" value="F:DNA binding"/>
    <property type="evidence" value="ECO:0007669"/>
    <property type="project" value="UniProtKB-KW"/>
</dbReference>
<evidence type="ECO:0000259" key="2">
    <source>
        <dbReference type="PROSITE" id="PS50937"/>
    </source>
</evidence>
<dbReference type="OrthoDB" id="9809391at2"/>
<dbReference type="SUPFAM" id="SSF46955">
    <property type="entry name" value="Putative DNA-binding domain"/>
    <property type="match status" value="1"/>
</dbReference>
<evidence type="ECO:0000313" key="3">
    <source>
        <dbReference type="EMBL" id="TQS40009.1"/>
    </source>
</evidence>
<feature type="domain" description="HTH merR-type" evidence="2">
    <location>
        <begin position="6"/>
        <end position="75"/>
    </location>
</feature>
<name>A0A545AFC2_9ACTN</name>
<reference evidence="3 4" key="1">
    <citation type="submission" date="2019-07" db="EMBL/GenBank/DDBJ databases">
        <title>Cryptosporangium phraense sp. nov., isolated from plant litter.</title>
        <authorList>
            <person name="Suriyachadkun C."/>
        </authorList>
    </citation>
    <scope>NUCLEOTIDE SEQUENCE [LARGE SCALE GENOMIC DNA]</scope>
    <source>
        <strain evidence="3 4">A-T 5661</strain>
    </source>
</reference>
<dbReference type="InParanoid" id="A0A545AFC2"/>
<dbReference type="Gene3D" id="1.10.1660.10">
    <property type="match status" value="1"/>
</dbReference>
<dbReference type="PROSITE" id="PS50937">
    <property type="entry name" value="HTH_MERR_2"/>
    <property type="match status" value="1"/>
</dbReference>
<dbReference type="PANTHER" id="PTHR30204">
    <property type="entry name" value="REDOX-CYCLING DRUG-SENSING TRANSCRIPTIONAL ACTIVATOR SOXR"/>
    <property type="match status" value="1"/>
</dbReference>
<dbReference type="CDD" id="cd00592">
    <property type="entry name" value="HTH_MerR-like"/>
    <property type="match status" value="1"/>
</dbReference>
<dbReference type="Pfam" id="PF13411">
    <property type="entry name" value="MerR_1"/>
    <property type="match status" value="1"/>
</dbReference>
<dbReference type="SMART" id="SM00422">
    <property type="entry name" value="HTH_MERR"/>
    <property type="match status" value="1"/>
</dbReference>
<dbReference type="RefSeq" id="WP_142709550.1">
    <property type="nucleotide sequence ID" value="NZ_VIRS01000049.1"/>
</dbReference>
<dbReference type="InterPro" id="IPR000551">
    <property type="entry name" value="MerR-type_HTH_dom"/>
</dbReference>
<protein>
    <submittedName>
        <fullName evidence="3">MerR family transcriptional regulator</fullName>
    </submittedName>
</protein>
<dbReference type="InterPro" id="IPR009061">
    <property type="entry name" value="DNA-bd_dom_put_sf"/>
</dbReference>
<dbReference type="PANTHER" id="PTHR30204:SF93">
    <property type="entry name" value="HTH MERR-TYPE DOMAIN-CONTAINING PROTEIN"/>
    <property type="match status" value="1"/>
</dbReference>
<comment type="caution">
    <text evidence="3">The sequence shown here is derived from an EMBL/GenBank/DDBJ whole genome shotgun (WGS) entry which is preliminary data.</text>
</comment>